<name>A0AAN7R298_TRANT</name>
<dbReference type="GO" id="GO:0033314">
    <property type="term" value="P:mitotic DNA replication checkpoint signaling"/>
    <property type="evidence" value="ECO:0007669"/>
    <property type="project" value="InterPro"/>
</dbReference>
<dbReference type="GO" id="GO:0005634">
    <property type="term" value="C:nucleus"/>
    <property type="evidence" value="ECO:0007669"/>
    <property type="project" value="InterPro"/>
</dbReference>
<sequence length="994" mass="112219">MMMQQSTTAMDPFTDFSRTKRVVFFIDLDPFLRLEASDRYLASVISSAEAILSFPPLSSSLFSFKPFFSSLSPIVSSSKLPTYSQFLSFNNPHSTLLSLSQFTRSLSEFSQGSTVVWPPRASNVVSSLRQLLLDYSWDLANDDDFLLGTSSSRAHAVRSNLVVLFTPIGRSKNWVSQFIGEEMDNETLTAVDQVRSKFHKIFQTLNSSLVSRDMHCSWIDVRYAPECLESEGLDLIASGVRSLGWGFRSTQSIILGPVLLPFGLIYSGIAIPPKLFGLNGAGNGVCTDFRLEIANVDGKPLECRFCKLQMVSLENVAQYMNSYPLLSKESEIFPVRIRRGKAAWLENFEGGIVKVEAVQKQSNFAKIEQGSSGTMLVLEYSGKSEKDQKNECGDEFFADRVLKLITSETGETMRTWPPLWQIFLSFMYREGYWALVSLSKSNGDRFFGVLKPLSVTSAIISLTDKKSTLDDMMSSIGVGSSLPFIHEMDNRVSGSKNDVLADRNDLTDIQLEPLASKRQNTIAAVKSKRNSKTLHLFQDLPWSQLQEKEVVGLDLRLDDLYISRESKNSKKLKFLKCWKREVRRHTSEAFTKYMHQGIEAPEERENTVAEAHQPSEQPISASDSMPADSGVQDEVALGCGIKTSACMLNEIPDKICKGLESKGADLGTLAQRLVTGCIYCLFQKVEMKDALEDQSPSVNADDDYLSKVASEVTGLLLREPKELFEKNKSRTSDENALEYVCREYELQILFRMEILRSEISAAIKDSVKHKFIKQICLFLEYTQCHLEGFFSEWSLHNYVGKIIKSRYSEDLEEAVLQIYSELDLLLFEEEEEEKGDMLNSTLNGEGESSQSWKIEAEEGLGEKGRNRLGQLIPAGSKSRTPSRKISNRKEEDHMLKLVRAREKRERARRIASYSSSLLDLQRVWAPKRQTNRVERKAAIPTKQLKRKVGKSVTKEVVCETPISKRSRLPRDDSLGQDSAMHRSSYVPRSLFQTE</sequence>
<dbReference type="Proteomes" id="UP001346149">
    <property type="component" value="Unassembled WGS sequence"/>
</dbReference>
<proteinExistence type="predicted"/>
<feature type="region of interest" description="Disordered" evidence="1">
    <location>
        <begin position="960"/>
        <end position="994"/>
    </location>
</feature>
<keyword evidence="3" id="KW-1185">Reference proteome</keyword>
<organism evidence="2 3">
    <name type="scientific">Trapa natans</name>
    <name type="common">Water chestnut</name>
    <dbReference type="NCBI Taxonomy" id="22666"/>
    <lineage>
        <taxon>Eukaryota</taxon>
        <taxon>Viridiplantae</taxon>
        <taxon>Streptophyta</taxon>
        <taxon>Embryophyta</taxon>
        <taxon>Tracheophyta</taxon>
        <taxon>Spermatophyta</taxon>
        <taxon>Magnoliopsida</taxon>
        <taxon>eudicotyledons</taxon>
        <taxon>Gunneridae</taxon>
        <taxon>Pentapetalae</taxon>
        <taxon>rosids</taxon>
        <taxon>malvids</taxon>
        <taxon>Myrtales</taxon>
        <taxon>Lythraceae</taxon>
        <taxon>Trapa</taxon>
    </lineage>
</organism>
<dbReference type="InterPro" id="IPR026153">
    <property type="entry name" value="Treslin"/>
</dbReference>
<dbReference type="GO" id="GO:0030174">
    <property type="term" value="P:regulation of DNA-templated DNA replication initiation"/>
    <property type="evidence" value="ECO:0007669"/>
    <property type="project" value="TreeGrafter"/>
</dbReference>
<dbReference type="GO" id="GO:0006260">
    <property type="term" value="P:DNA replication"/>
    <property type="evidence" value="ECO:0007669"/>
    <property type="project" value="InterPro"/>
</dbReference>
<reference evidence="2 3" key="1">
    <citation type="journal article" date="2023" name="Hortic Res">
        <title>Pangenome of water caltrop reveals structural variations and asymmetric subgenome divergence after allopolyploidization.</title>
        <authorList>
            <person name="Zhang X."/>
            <person name="Chen Y."/>
            <person name="Wang L."/>
            <person name="Yuan Y."/>
            <person name="Fang M."/>
            <person name="Shi L."/>
            <person name="Lu R."/>
            <person name="Comes H.P."/>
            <person name="Ma Y."/>
            <person name="Chen Y."/>
            <person name="Huang G."/>
            <person name="Zhou Y."/>
            <person name="Zheng Z."/>
            <person name="Qiu Y."/>
        </authorList>
    </citation>
    <scope>NUCLEOTIDE SEQUENCE [LARGE SCALE GENOMIC DNA]</scope>
    <source>
        <strain evidence="2">F231</strain>
    </source>
</reference>
<gene>
    <name evidence="2" type="ORF">SAY86_018989</name>
</gene>
<accession>A0AAN7R298</accession>
<dbReference type="AlphaFoldDB" id="A0AAN7R298"/>
<evidence type="ECO:0008006" key="4">
    <source>
        <dbReference type="Google" id="ProtNLM"/>
    </source>
</evidence>
<dbReference type="GO" id="GO:0007095">
    <property type="term" value="P:mitotic G2 DNA damage checkpoint signaling"/>
    <property type="evidence" value="ECO:0007669"/>
    <property type="project" value="TreeGrafter"/>
</dbReference>
<feature type="region of interest" description="Disordered" evidence="1">
    <location>
        <begin position="865"/>
        <end position="885"/>
    </location>
</feature>
<dbReference type="PANTHER" id="PTHR21556">
    <property type="entry name" value="TRESLIN"/>
    <property type="match status" value="1"/>
</dbReference>
<feature type="compositionally biased region" description="Polar residues" evidence="1">
    <location>
        <begin position="614"/>
        <end position="623"/>
    </location>
</feature>
<dbReference type="GO" id="GO:0010212">
    <property type="term" value="P:response to ionizing radiation"/>
    <property type="evidence" value="ECO:0007669"/>
    <property type="project" value="InterPro"/>
</dbReference>
<dbReference type="PANTHER" id="PTHR21556:SF2">
    <property type="entry name" value="TRESLIN"/>
    <property type="match status" value="1"/>
</dbReference>
<evidence type="ECO:0000313" key="3">
    <source>
        <dbReference type="Proteomes" id="UP001346149"/>
    </source>
</evidence>
<comment type="caution">
    <text evidence="2">The sequence shown here is derived from an EMBL/GenBank/DDBJ whole genome shotgun (WGS) entry which is preliminary data.</text>
</comment>
<dbReference type="GO" id="GO:0003682">
    <property type="term" value="F:chromatin binding"/>
    <property type="evidence" value="ECO:0007669"/>
    <property type="project" value="TreeGrafter"/>
</dbReference>
<feature type="region of interest" description="Disordered" evidence="1">
    <location>
        <begin position="602"/>
        <end position="627"/>
    </location>
</feature>
<dbReference type="EMBL" id="JAXQNO010000014">
    <property type="protein sequence ID" value="KAK4784621.1"/>
    <property type="molecule type" value="Genomic_DNA"/>
</dbReference>
<evidence type="ECO:0000313" key="2">
    <source>
        <dbReference type="EMBL" id="KAK4784621.1"/>
    </source>
</evidence>
<protein>
    <recommendedName>
        <fullName evidence="4">Treslin N-terminal domain-containing protein</fullName>
    </recommendedName>
</protein>
<evidence type="ECO:0000256" key="1">
    <source>
        <dbReference type="SAM" id="MobiDB-lite"/>
    </source>
</evidence>